<sequence length="154" mass="18304">MKKFLIAAAVATSALTAAVPAAAQYYPAQGYGYNQGGLVRSYIVRADQLRQRIDQLDSRDRISNRDADRLRRAASDLQRRTRDYARNGLNNRERYELDQRFNQLQQAIRYERRDRDDRRGGRWDNDDRRDGRWNDRDRDGRDDRYEDDRGRYPG</sequence>
<evidence type="ECO:0000256" key="1">
    <source>
        <dbReference type="SAM" id="Coils"/>
    </source>
</evidence>
<evidence type="ECO:0000313" key="5">
    <source>
        <dbReference type="Proteomes" id="UP001526246"/>
    </source>
</evidence>
<protein>
    <submittedName>
        <fullName evidence="4">Uncharacterized protein</fullName>
    </submittedName>
</protein>
<keyword evidence="5" id="KW-1185">Reference proteome</keyword>
<dbReference type="Proteomes" id="UP001526246">
    <property type="component" value="Unassembled WGS sequence"/>
</dbReference>
<gene>
    <name evidence="4" type="ORF">OMW55_04785</name>
</gene>
<feature type="coiled-coil region" evidence="1">
    <location>
        <begin position="39"/>
        <end position="87"/>
    </location>
</feature>
<feature type="region of interest" description="Disordered" evidence="2">
    <location>
        <begin position="115"/>
        <end position="154"/>
    </location>
</feature>
<keyword evidence="1" id="KW-0175">Coiled coil</keyword>
<evidence type="ECO:0000256" key="2">
    <source>
        <dbReference type="SAM" id="MobiDB-lite"/>
    </source>
</evidence>
<reference evidence="4 5" key="1">
    <citation type="submission" date="2022-10" db="EMBL/GenBank/DDBJ databases">
        <title>Sphingomonas sp.</title>
        <authorList>
            <person name="Jin C."/>
        </authorList>
    </citation>
    <scope>NUCLEOTIDE SEQUENCE [LARGE SCALE GENOMIC DNA]</scope>
    <source>
        <strain evidence="4 5">BN140010</strain>
    </source>
</reference>
<organism evidence="4 5">
    <name type="scientific">Sphingomonas arvum</name>
    <dbReference type="NCBI Taxonomy" id="2992113"/>
    <lineage>
        <taxon>Bacteria</taxon>
        <taxon>Pseudomonadati</taxon>
        <taxon>Pseudomonadota</taxon>
        <taxon>Alphaproteobacteria</taxon>
        <taxon>Sphingomonadales</taxon>
        <taxon>Sphingomonadaceae</taxon>
        <taxon>Sphingomonas</taxon>
    </lineage>
</organism>
<dbReference type="EMBL" id="JAPDOB010000001">
    <property type="protein sequence ID" value="MCW3797122.1"/>
    <property type="molecule type" value="Genomic_DNA"/>
</dbReference>
<accession>A0ABT3JDI4</accession>
<comment type="caution">
    <text evidence="4">The sequence shown here is derived from an EMBL/GenBank/DDBJ whole genome shotgun (WGS) entry which is preliminary data.</text>
</comment>
<dbReference type="RefSeq" id="WP_264881233.1">
    <property type="nucleotide sequence ID" value="NZ_JAPDOB010000001.1"/>
</dbReference>
<evidence type="ECO:0000256" key="3">
    <source>
        <dbReference type="SAM" id="SignalP"/>
    </source>
</evidence>
<name>A0ABT3JDI4_9SPHN</name>
<proteinExistence type="predicted"/>
<evidence type="ECO:0000313" key="4">
    <source>
        <dbReference type="EMBL" id="MCW3797122.1"/>
    </source>
</evidence>
<feature type="signal peptide" evidence="3">
    <location>
        <begin position="1"/>
        <end position="23"/>
    </location>
</feature>
<feature type="chain" id="PRO_5046665773" evidence="3">
    <location>
        <begin position="24"/>
        <end position="154"/>
    </location>
</feature>
<keyword evidence="3" id="KW-0732">Signal</keyword>